<sequence>MGKMISELLVEDMTAEERERAERVESILPTLRERATATDKQGEFNPDNVKLLADAGLLGLVVPKEYGGLGGGLRDWAAACFAIGTVCPSTGLAYFFHNTSASRGTLALSALKEGLFNDEEAPQVQAFAEKVLYTMGRDAKWLANYASESVKSEHSAITITTQAEKVDGGWILNGEKSFGCATGVADQYLVTAALKGINDASALSTFIVDRDAKGTRGRIEWDAMGMRGTATEGLVLEDVFVSDENALGIPGAFARSCQMSRSSFVGNQVAASVIYMGGAVAAYQSAVKLMKDKKFVDTGKPVGTGPYQQQIIGEMYANLQTALLWARRQIQIESSEPPMVSKDEVVKFWRTCKGQIAEHSFQVAIAALKCAGTSGTMFSTPYSRALRDLAMGLVQAFPAEKGRLDTASLVIEGEEQNAFGKG</sequence>
<proteinExistence type="predicted"/>
<evidence type="ECO:0000259" key="5">
    <source>
        <dbReference type="Pfam" id="PF08028"/>
    </source>
</evidence>
<evidence type="ECO:0000259" key="4">
    <source>
        <dbReference type="Pfam" id="PF02771"/>
    </source>
</evidence>
<organism evidence="6 7">
    <name type="scientific">Litorivivens lipolytica</name>
    <dbReference type="NCBI Taxonomy" id="1524264"/>
    <lineage>
        <taxon>Bacteria</taxon>
        <taxon>Pseudomonadati</taxon>
        <taxon>Pseudomonadota</taxon>
        <taxon>Gammaproteobacteria</taxon>
        <taxon>Litorivivens</taxon>
    </lineage>
</organism>
<dbReference type="Pfam" id="PF02770">
    <property type="entry name" value="Acyl-CoA_dh_M"/>
    <property type="match status" value="1"/>
</dbReference>
<keyword evidence="7" id="KW-1185">Reference proteome</keyword>
<dbReference type="Gene3D" id="1.10.540.10">
    <property type="entry name" value="Acyl-CoA dehydrogenase/oxidase, N-terminal domain"/>
    <property type="match status" value="1"/>
</dbReference>
<reference evidence="6 7" key="1">
    <citation type="submission" date="2020-08" db="EMBL/GenBank/DDBJ databases">
        <title>Genomic Encyclopedia of Type Strains, Phase III (KMG-III): the genomes of soil and plant-associated and newly described type strains.</title>
        <authorList>
            <person name="Whitman W."/>
        </authorList>
    </citation>
    <scope>NUCLEOTIDE SEQUENCE [LARGE SCALE GENOMIC DNA]</scope>
    <source>
        <strain evidence="6 7">CECT 8654</strain>
    </source>
</reference>
<dbReference type="GO" id="GO:0003995">
    <property type="term" value="F:acyl-CoA dehydrogenase activity"/>
    <property type="evidence" value="ECO:0007669"/>
    <property type="project" value="TreeGrafter"/>
</dbReference>
<dbReference type="SUPFAM" id="SSF47203">
    <property type="entry name" value="Acyl-CoA dehydrogenase C-terminal domain-like"/>
    <property type="match status" value="1"/>
</dbReference>
<dbReference type="Gene3D" id="2.40.110.10">
    <property type="entry name" value="Butyryl-CoA Dehydrogenase, subunit A, domain 2"/>
    <property type="match status" value="1"/>
</dbReference>
<dbReference type="InterPro" id="IPR037069">
    <property type="entry name" value="AcylCoA_DH/ox_N_sf"/>
</dbReference>
<keyword evidence="1" id="KW-0285">Flavoprotein</keyword>
<dbReference type="Gene3D" id="1.20.140.10">
    <property type="entry name" value="Butyryl-CoA Dehydrogenase, subunit A, domain 3"/>
    <property type="match status" value="1"/>
</dbReference>
<dbReference type="Proteomes" id="UP000537130">
    <property type="component" value="Unassembled WGS sequence"/>
</dbReference>
<name>A0A7W4W603_9GAMM</name>
<gene>
    <name evidence="6" type="ORF">FHR99_002251</name>
</gene>
<dbReference type="InterPro" id="IPR046373">
    <property type="entry name" value="Acyl-CoA_Oxase/DH_mid-dom_sf"/>
</dbReference>
<dbReference type="InterPro" id="IPR009100">
    <property type="entry name" value="AcylCoA_DH/oxidase_NM_dom_sf"/>
</dbReference>
<feature type="domain" description="Acyl-CoA dehydrogenase/oxidase N-terminal" evidence="4">
    <location>
        <begin position="20"/>
        <end position="102"/>
    </location>
</feature>
<dbReference type="InterPro" id="IPR036250">
    <property type="entry name" value="AcylCo_DH-like_C"/>
</dbReference>
<dbReference type="InterPro" id="IPR013107">
    <property type="entry name" value="Acyl-CoA_DH_C"/>
</dbReference>
<dbReference type="PANTHER" id="PTHR43884">
    <property type="entry name" value="ACYL-COA DEHYDROGENASE"/>
    <property type="match status" value="1"/>
</dbReference>
<dbReference type="Pfam" id="PF02771">
    <property type="entry name" value="Acyl-CoA_dh_N"/>
    <property type="match status" value="1"/>
</dbReference>
<protein>
    <submittedName>
        <fullName evidence="6">Alkylation response protein AidB-like acyl-CoA dehydrogenase</fullName>
    </submittedName>
</protein>
<comment type="caution">
    <text evidence="6">The sequence shown here is derived from an EMBL/GenBank/DDBJ whole genome shotgun (WGS) entry which is preliminary data.</text>
</comment>
<dbReference type="RefSeq" id="WP_183410733.1">
    <property type="nucleotide sequence ID" value="NZ_JACHWY010000002.1"/>
</dbReference>
<evidence type="ECO:0000313" key="6">
    <source>
        <dbReference type="EMBL" id="MBB3047985.1"/>
    </source>
</evidence>
<dbReference type="PANTHER" id="PTHR43884:SF25">
    <property type="entry name" value="ACYL-COA DEHYDROGENASE YDBM-RELATED"/>
    <property type="match status" value="1"/>
</dbReference>
<dbReference type="InterPro" id="IPR006091">
    <property type="entry name" value="Acyl-CoA_Oxase/DH_mid-dom"/>
</dbReference>
<dbReference type="EMBL" id="JACHWY010000002">
    <property type="protein sequence ID" value="MBB3047985.1"/>
    <property type="molecule type" value="Genomic_DNA"/>
</dbReference>
<dbReference type="CDD" id="cd00567">
    <property type="entry name" value="ACAD"/>
    <property type="match status" value="1"/>
</dbReference>
<dbReference type="SUPFAM" id="SSF56645">
    <property type="entry name" value="Acyl-CoA dehydrogenase NM domain-like"/>
    <property type="match status" value="1"/>
</dbReference>
<evidence type="ECO:0000256" key="1">
    <source>
        <dbReference type="ARBA" id="ARBA00022630"/>
    </source>
</evidence>
<dbReference type="GO" id="GO:0050660">
    <property type="term" value="F:flavin adenine dinucleotide binding"/>
    <property type="evidence" value="ECO:0007669"/>
    <property type="project" value="InterPro"/>
</dbReference>
<dbReference type="Pfam" id="PF08028">
    <property type="entry name" value="Acyl-CoA_dh_2"/>
    <property type="match status" value="1"/>
</dbReference>
<dbReference type="AlphaFoldDB" id="A0A7W4W603"/>
<feature type="domain" description="Acyl-CoA oxidase/dehydrogenase middle" evidence="3">
    <location>
        <begin position="152"/>
        <end position="239"/>
    </location>
</feature>
<keyword evidence="2" id="KW-0560">Oxidoreductase</keyword>
<dbReference type="InterPro" id="IPR013786">
    <property type="entry name" value="AcylCoA_DH/ox_N"/>
</dbReference>
<dbReference type="PIRSF" id="PIRSF016578">
    <property type="entry name" value="HsaA"/>
    <property type="match status" value="1"/>
</dbReference>
<evidence type="ECO:0000313" key="7">
    <source>
        <dbReference type="Proteomes" id="UP000537130"/>
    </source>
</evidence>
<evidence type="ECO:0000256" key="2">
    <source>
        <dbReference type="ARBA" id="ARBA00023002"/>
    </source>
</evidence>
<evidence type="ECO:0000259" key="3">
    <source>
        <dbReference type="Pfam" id="PF02770"/>
    </source>
</evidence>
<accession>A0A7W4W603</accession>
<feature type="domain" description="Acyl-CoA dehydrogenase C-terminal" evidence="5">
    <location>
        <begin position="272"/>
        <end position="391"/>
    </location>
</feature>